<gene>
    <name evidence="1" type="ORF">O6H91_03G127200</name>
</gene>
<organism evidence="1 2">
    <name type="scientific">Diphasiastrum complanatum</name>
    <name type="common">Issler's clubmoss</name>
    <name type="synonym">Lycopodium complanatum</name>
    <dbReference type="NCBI Taxonomy" id="34168"/>
    <lineage>
        <taxon>Eukaryota</taxon>
        <taxon>Viridiplantae</taxon>
        <taxon>Streptophyta</taxon>
        <taxon>Embryophyta</taxon>
        <taxon>Tracheophyta</taxon>
        <taxon>Lycopodiopsida</taxon>
        <taxon>Lycopodiales</taxon>
        <taxon>Lycopodiaceae</taxon>
        <taxon>Lycopodioideae</taxon>
        <taxon>Diphasiastrum</taxon>
    </lineage>
</organism>
<name>A0ACC2EBS5_DIPCM</name>
<evidence type="ECO:0000313" key="2">
    <source>
        <dbReference type="Proteomes" id="UP001162992"/>
    </source>
</evidence>
<evidence type="ECO:0000313" key="1">
    <source>
        <dbReference type="EMBL" id="KAJ7563825.1"/>
    </source>
</evidence>
<accession>A0ACC2EBS5</accession>
<dbReference type="EMBL" id="CM055094">
    <property type="protein sequence ID" value="KAJ7563825.1"/>
    <property type="molecule type" value="Genomic_DNA"/>
</dbReference>
<dbReference type="Proteomes" id="UP001162992">
    <property type="component" value="Chromosome 3"/>
</dbReference>
<proteinExistence type="predicted"/>
<protein>
    <submittedName>
        <fullName evidence="1">Uncharacterized protein</fullName>
    </submittedName>
</protein>
<sequence>MAPQTLDIEGAVETQMKSLAVDDDGKPARTGNQWTALAHVITAVSGAGVLSLAWSLSQIGWIAGPVVIVVLALATLYASFLLADCYRSPCPVTGTRNDTYSKCVANILGKPQAWICALAQYIDLYGATVAYTIVSSSSMASIAQSVCYRKHGSQDASCEDMRSGRYMLIFGAMEILFSQLQDMHRVWWLSIVATLMSFSYSFILLTLSATKASEHGHSHGTAFGVAVGPHDVLGDVSPYQKTLGVLQAIGNMSYSFLFTSVLIEIQDTLKCSPPENKTMKKAISVGVLYTTIFYMALGGIGYAAYGSKTPGNLLQALGSYHHVFWLVDLANLFIIIQIMGAYQVNAQPIFGFVEDHAVKYFRRRRIINEEQPSHVVLFQTKFTVDHLTIFRIVWRTAFVILTTFISMALPFFNAILGLLGAMAYWPLTIYFPVNMHMRQSKVRPWSAKWIGLQLFVGVFLLVSCSGIAGSIQGILQAVKGHQAFRI</sequence>
<keyword evidence="2" id="KW-1185">Reference proteome</keyword>
<comment type="caution">
    <text evidence="1">The sequence shown here is derived from an EMBL/GenBank/DDBJ whole genome shotgun (WGS) entry which is preliminary data.</text>
</comment>
<reference evidence="2" key="1">
    <citation type="journal article" date="2024" name="Proc. Natl. Acad. Sci. U.S.A.">
        <title>Extraordinary preservation of gene collinearity over three hundred million years revealed in homosporous lycophytes.</title>
        <authorList>
            <person name="Li C."/>
            <person name="Wickell D."/>
            <person name="Kuo L.Y."/>
            <person name="Chen X."/>
            <person name="Nie B."/>
            <person name="Liao X."/>
            <person name="Peng D."/>
            <person name="Ji J."/>
            <person name="Jenkins J."/>
            <person name="Williams M."/>
            <person name="Shu S."/>
            <person name="Plott C."/>
            <person name="Barry K."/>
            <person name="Rajasekar S."/>
            <person name="Grimwood J."/>
            <person name="Han X."/>
            <person name="Sun S."/>
            <person name="Hou Z."/>
            <person name="He W."/>
            <person name="Dai G."/>
            <person name="Sun C."/>
            <person name="Schmutz J."/>
            <person name="Leebens-Mack J.H."/>
            <person name="Li F.W."/>
            <person name="Wang L."/>
        </authorList>
    </citation>
    <scope>NUCLEOTIDE SEQUENCE [LARGE SCALE GENOMIC DNA]</scope>
    <source>
        <strain evidence="2">cv. PW_Plant_1</strain>
    </source>
</reference>